<keyword evidence="2" id="KW-0813">Transport</keyword>
<dbReference type="InterPro" id="IPR025696">
    <property type="entry name" value="Beta-barrel_MTR4"/>
</dbReference>
<dbReference type="GO" id="GO:0006886">
    <property type="term" value="P:intracellular protein transport"/>
    <property type="evidence" value="ECO:0007669"/>
    <property type="project" value="InterPro"/>
</dbReference>
<dbReference type="InterPro" id="IPR027417">
    <property type="entry name" value="P-loop_NTPase"/>
</dbReference>
<sequence length="421" mass="47090">MGIRPDEVEILHQLGLHEAGDRGNFILAMQGGAGVDTIANGKAGTKAQCLKSAIDALKDGKSVFIDRCNLESEQRAEFVKLGRDQVDVHAVVHAVFNLFDLFVFLDIVESVNLLMSSKGSVLRCDVTGKILMKCFLSGMPDLKLGLNDKIGLEKESQLKSRPTKRLLVNFGNEALLFASLYSGKTIELDDVTFHQCVSLTRFNSEKTVSFVPPDGEFELMKYRITEGVNLPFRVLPTIKELGRTRMKTWFPFSDTVVRVIAKVADFGFSKYAPQEGDSGVSLEVQNNDYRKKVRRLEALEGLFEKHQVAKSPLIEQKLKALHMKKELKAKIKSIREAIRSSTALAFKDELKARKRVLRRLGYITSDNVVELKGKVASEISSADELTLAELMFNGVLKDANVEQMVSLLSCFVWQEKLQDVK</sequence>
<protein>
    <recommendedName>
        <fullName evidence="5">MHD domain-containing protein</fullName>
    </recommendedName>
</protein>
<comment type="caution">
    <text evidence="6">The sequence shown here is derived from an EMBL/GenBank/DDBJ whole genome shotgun (WGS) entry which is preliminary data.</text>
</comment>
<dbReference type="PANTHER" id="PTHR10529">
    <property type="entry name" value="AP COMPLEX SUBUNIT MU"/>
    <property type="match status" value="1"/>
</dbReference>
<proteinExistence type="predicted"/>
<dbReference type="Gene3D" id="1.10.3380.30">
    <property type="match status" value="1"/>
</dbReference>
<evidence type="ECO:0000313" key="6">
    <source>
        <dbReference type="EMBL" id="KAK9123310.1"/>
    </source>
</evidence>
<dbReference type="InterPro" id="IPR001392">
    <property type="entry name" value="Clathrin_mu"/>
</dbReference>
<evidence type="ECO:0000313" key="7">
    <source>
        <dbReference type="Proteomes" id="UP001417504"/>
    </source>
</evidence>
<dbReference type="Pfam" id="PF00928">
    <property type="entry name" value="Adap_comp_sub"/>
    <property type="match status" value="1"/>
</dbReference>
<dbReference type="InterPro" id="IPR028565">
    <property type="entry name" value="MHD"/>
</dbReference>
<dbReference type="InterPro" id="IPR050431">
    <property type="entry name" value="Adaptor_comp_med_subunit"/>
</dbReference>
<dbReference type="Pfam" id="PF13234">
    <property type="entry name" value="MTR4_beta-barrel"/>
    <property type="match status" value="1"/>
</dbReference>
<dbReference type="GO" id="GO:0012505">
    <property type="term" value="C:endomembrane system"/>
    <property type="evidence" value="ECO:0007669"/>
    <property type="project" value="UniProtKB-SubCell"/>
</dbReference>
<dbReference type="SMART" id="SM01142">
    <property type="entry name" value="DSHCT"/>
    <property type="match status" value="1"/>
</dbReference>
<dbReference type="Pfam" id="PF08148">
    <property type="entry name" value="DSHCT"/>
    <property type="match status" value="1"/>
</dbReference>
<dbReference type="InterPro" id="IPR012961">
    <property type="entry name" value="Ski2/MTR4_C"/>
</dbReference>
<keyword evidence="3" id="KW-0653">Protein transport</keyword>
<evidence type="ECO:0000259" key="5">
    <source>
        <dbReference type="PROSITE" id="PS51072"/>
    </source>
</evidence>
<evidence type="ECO:0000256" key="1">
    <source>
        <dbReference type="ARBA" id="ARBA00004308"/>
    </source>
</evidence>
<reference evidence="6 7" key="1">
    <citation type="submission" date="2024-01" db="EMBL/GenBank/DDBJ databases">
        <title>Genome assemblies of Stephania.</title>
        <authorList>
            <person name="Yang L."/>
        </authorList>
    </citation>
    <scope>NUCLEOTIDE SEQUENCE [LARGE SCALE GENOMIC DNA]</scope>
    <source>
        <strain evidence="6">QJT</strain>
        <tissue evidence="6">Leaf</tissue>
    </source>
</reference>
<dbReference type="PRINTS" id="PR00314">
    <property type="entry name" value="CLATHRINADPT"/>
</dbReference>
<dbReference type="Gene3D" id="2.60.40.1170">
    <property type="entry name" value="Mu homology domain, subdomain B"/>
    <property type="match status" value="1"/>
</dbReference>
<dbReference type="PROSITE" id="PS51072">
    <property type="entry name" value="MHD"/>
    <property type="match status" value="1"/>
</dbReference>
<dbReference type="SUPFAM" id="SSF49447">
    <property type="entry name" value="Second domain of Mu2 adaptin subunit (ap50) of ap2 adaptor"/>
    <property type="match status" value="1"/>
</dbReference>
<accession>A0AAP0NZE0</accession>
<comment type="subcellular location">
    <subcellularLocation>
        <location evidence="1">Endomembrane system</location>
    </subcellularLocation>
</comment>
<organism evidence="6 7">
    <name type="scientific">Stephania japonica</name>
    <dbReference type="NCBI Taxonomy" id="461633"/>
    <lineage>
        <taxon>Eukaryota</taxon>
        <taxon>Viridiplantae</taxon>
        <taxon>Streptophyta</taxon>
        <taxon>Embryophyta</taxon>
        <taxon>Tracheophyta</taxon>
        <taxon>Spermatophyta</taxon>
        <taxon>Magnoliopsida</taxon>
        <taxon>Ranunculales</taxon>
        <taxon>Menispermaceae</taxon>
        <taxon>Menispermoideae</taxon>
        <taxon>Cissampelideae</taxon>
        <taxon>Stephania</taxon>
    </lineage>
</organism>
<name>A0AAP0NZE0_9MAGN</name>
<keyword evidence="7" id="KW-1185">Reference proteome</keyword>
<keyword evidence="4" id="KW-0472">Membrane</keyword>
<dbReference type="InterPro" id="IPR036168">
    <property type="entry name" value="AP2_Mu_C_sf"/>
</dbReference>
<dbReference type="AlphaFoldDB" id="A0AAP0NZE0"/>
<evidence type="ECO:0000256" key="2">
    <source>
        <dbReference type="ARBA" id="ARBA00022448"/>
    </source>
</evidence>
<evidence type="ECO:0000256" key="4">
    <source>
        <dbReference type="ARBA" id="ARBA00023136"/>
    </source>
</evidence>
<dbReference type="GO" id="GO:0030131">
    <property type="term" value="C:clathrin adaptor complex"/>
    <property type="evidence" value="ECO:0007669"/>
    <property type="project" value="InterPro"/>
</dbReference>
<dbReference type="GO" id="GO:0016192">
    <property type="term" value="P:vesicle-mediated transport"/>
    <property type="evidence" value="ECO:0007669"/>
    <property type="project" value="InterPro"/>
</dbReference>
<dbReference type="Gene3D" id="3.40.50.300">
    <property type="entry name" value="P-loop containing nucleotide triphosphate hydrolases"/>
    <property type="match status" value="1"/>
</dbReference>
<feature type="domain" description="MHD" evidence="5">
    <location>
        <begin position="100"/>
        <end position="388"/>
    </location>
</feature>
<dbReference type="Proteomes" id="UP001417504">
    <property type="component" value="Unassembled WGS sequence"/>
</dbReference>
<gene>
    <name evidence="6" type="ORF">Sjap_012912</name>
</gene>
<evidence type="ECO:0000256" key="3">
    <source>
        <dbReference type="ARBA" id="ARBA00022927"/>
    </source>
</evidence>
<dbReference type="EMBL" id="JBBNAE010000005">
    <property type="protein sequence ID" value="KAK9123310.1"/>
    <property type="molecule type" value="Genomic_DNA"/>
</dbReference>